<feature type="transmembrane region" description="Helical" evidence="7">
    <location>
        <begin position="340"/>
        <end position="360"/>
    </location>
</feature>
<evidence type="ECO:0000256" key="2">
    <source>
        <dbReference type="ARBA" id="ARBA00013194"/>
    </source>
</evidence>
<feature type="transmembrane region" description="Helical" evidence="7">
    <location>
        <begin position="438"/>
        <end position="459"/>
    </location>
</feature>
<evidence type="ECO:0000256" key="4">
    <source>
        <dbReference type="ARBA" id="ARBA00023235"/>
    </source>
</evidence>
<evidence type="ECO:0000313" key="10">
    <source>
        <dbReference type="EMBL" id="KAF2239489.1"/>
    </source>
</evidence>
<sequence>MRSPVRVTALLVSLIACLSAIVLPIGLAYGLNDPAVGGVSAGSPSIKTLEDGLIINSTYTLQCSRKTRTGDTVFVHYRGTLASNGKQFDSSYDRGEPFQFVLGLRQVIQGWDEGLQDMCIGEKRRLTIPPTLAYGDAGAGTAIPGGATLVFDTELTGIYGVEPEPSSPPELLATESTSQSAEPQPTTLSDSDTVLPPTVTEEDEEAFATIATISPTTTPTSPAAAESGSPEGPLSEEASEDDGECHLLGPFALFVQAALGLLAVLSLVWKRYRERPRRPLLIWFFDASKQVLGSALLHLLNLAMSMLGSGTFDVQSTKTTTLGAASAQDASGRQPNPCSFYLLNLAIDTTFGIPVLVLLLRLLHYAFSLTPLAKPPGSLKSGYYGDPPHWSWYIKQSFIYFLGLLGMKFCVYVLFQMLPWLPWVGDWALKWTEGNTAIQIVFVMFIFPLVMNAIQYYIVDSFIKEQSGNQGQEGQSGEGTDPTEDNDERGRLIAEDENALIDEEEEERGDEARKNGVLAHSEEEPLKEVNPTPLPQENER</sequence>
<dbReference type="PROSITE" id="PS50059">
    <property type="entry name" value="FKBP_PPIASE"/>
    <property type="match status" value="1"/>
</dbReference>
<feature type="compositionally biased region" description="Basic and acidic residues" evidence="6">
    <location>
        <begin position="510"/>
        <end position="527"/>
    </location>
</feature>
<feature type="compositionally biased region" description="Acidic residues" evidence="6">
    <location>
        <begin position="495"/>
        <end position="509"/>
    </location>
</feature>
<evidence type="ECO:0000256" key="5">
    <source>
        <dbReference type="PROSITE-ProRule" id="PRU00277"/>
    </source>
</evidence>
<evidence type="ECO:0000256" key="6">
    <source>
        <dbReference type="SAM" id="MobiDB-lite"/>
    </source>
</evidence>
<feature type="compositionally biased region" description="Low complexity" evidence="6">
    <location>
        <begin position="468"/>
        <end position="479"/>
    </location>
</feature>
<keyword evidence="8" id="KW-0732">Signal</keyword>
<keyword evidence="7" id="KW-0812">Transmembrane</keyword>
<dbReference type="InterPro" id="IPR022127">
    <property type="entry name" value="STIMATE/YPL162C"/>
</dbReference>
<dbReference type="FunFam" id="3.10.50.40:FF:000006">
    <property type="entry name" value="Peptidyl-prolyl cis-trans isomerase"/>
    <property type="match status" value="1"/>
</dbReference>
<dbReference type="Pfam" id="PF00254">
    <property type="entry name" value="FKBP_C"/>
    <property type="match status" value="1"/>
</dbReference>
<feature type="region of interest" description="Disordered" evidence="6">
    <location>
        <begin position="213"/>
        <end position="242"/>
    </location>
</feature>
<organism evidence="10 11">
    <name type="scientific">Viridothelium virens</name>
    <name type="common">Speckled blister lichen</name>
    <name type="synonym">Trypethelium virens</name>
    <dbReference type="NCBI Taxonomy" id="1048519"/>
    <lineage>
        <taxon>Eukaryota</taxon>
        <taxon>Fungi</taxon>
        <taxon>Dikarya</taxon>
        <taxon>Ascomycota</taxon>
        <taxon>Pezizomycotina</taxon>
        <taxon>Dothideomycetes</taxon>
        <taxon>Dothideomycetes incertae sedis</taxon>
        <taxon>Trypetheliales</taxon>
        <taxon>Trypetheliaceae</taxon>
        <taxon>Viridothelium</taxon>
    </lineage>
</organism>
<dbReference type="OrthoDB" id="431202at2759"/>
<keyword evidence="4 5" id="KW-0413">Isomerase</keyword>
<keyword evidence="7" id="KW-1133">Transmembrane helix</keyword>
<feature type="transmembrane region" description="Helical" evidence="7">
    <location>
        <begin position="247"/>
        <end position="268"/>
    </location>
</feature>
<feature type="transmembrane region" description="Helical" evidence="7">
    <location>
        <begin position="398"/>
        <end position="418"/>
    </location>
</feature>
<feature type="signal peptide" evidence="8">
    <location>
        <begin position="1"/>
        <end position="20"/>
    </location>
</feature>
<gene>
    <name evidence="10" type="ORF">EV356DRAFT_528088</name>
</gene>
<feature type="compositionally biased region" description="Polar residues" evidence="6">
    <location>
        <begin position="174"/>
        <end position="192"/>
    </location>
</feature>
<dbReference type="SUPFAM" id="SSF54534">
    <property type="entry name" value="FKBP-like"/>
    <property type="match status" value="1"/>
</dbReference>
<feature type="region of interest" description="Disordered" evidence="6">
    <location>
        <begin position="159"/>
        <end position="196"/>
    </location>
</feature>
<evidence type="ECO:0000259" key="9">
    <source>
        <dbReference type="PROSITE" id="PS50059"/>
    </source>
</evidence>
<dbReference type="InterPro" id="IPR046357">
    <property type="entry name" value="PPIase_dom_sf"/>
</dbReference>
<comment type="catalytic activity">
    <reaction evidence="1 5">
        <text>[protein]-peptidylproline (omega=180) = [protein]-peptidylproline (omega=0)</text>
        <dbReference type="Rhea" id="RHEA:16237"/>
        <dbReference type="Rhea" id="RHEA-COMP:10747"/>
        <dbReference type="Rhea" id="RHEA-COMP:10748"/>
        <dbReference type="ChEBI" id="CHEBI:83833"/>
        <dbReference type="ChEBI" id="CHEBI:83834"/>
        <dbReference type="EC" id="5.2.1.8"/>
    </reaction>
</comment>
<evidence type="ECO:0000256" key="8">
    <source>
        <dbReference type="SAM" id="SignalP"/>
    </source>
</evidence>
<dbReference type="EMBL" id="ML991772">
    <property type="protein sequence ID" value="KAF2239489.1"/>
    <property type="molecule type" value="Genomic_DNA"/>
</dbReference>
<keyword evidence="11" id="KW-1185">Reference proteome</keyword>
<dbReference type="GO" id="GO:0016020">
    <property type="term" value="C:membrane"/>
    <property type="evidence" value="ECO:0007669"/>
    <property type="project" value="TreeGrafter"/>
</dbReference>
<feature type="compositionally biased region" description="Low complexity" evidence="6">
    <location>
        <begin position="213"/>
        <end position="236"/>
    </location>
</feature>
<dbReference type="Pfam" id="PF12400">
    <property type="entry name" value="STIMATE"/>
    <property type="match status" value="1"/>
</dbReference>
<protein>
    <recommendedName>
        <fullName evidence="2 5">peptidylprolyl isomerase</fullName>
        <ecNumber evidence="2 5">5.2.1.8</ecNumber>
    </recommendedName>
</protein>
<dbReference type="PROSITE" id="PS51257">
    <property type="entry name" value="PROKAR_LIPOPROTEIN"/>
    <property type="match status" value="1"/>
</dbReference>
<keyword evidence="3 5" id="KW-0697">Rotamase</keyword>
<dbReference type="InterPro" id="IPR001179">
    <property type="entry name" value="PPIase_FKBP_dom"/>
</dbReference>
<evidence type="ECO:0000313" key="11">
    <source>
        <dbReference type="Proteomes" id="UP000800092"/>
    </source>
</evidence>
<dbReference type="AlphaFoldDB" id="A0A6A6HNR0"/>
<evidence type="ECO:0000256" key="3">
    <source>
        <dbReference type="ARBA" id="ARBA00023110"/>
    </source>
</evidence>
<dbReference type="Proteomes" id="UP000800092">
    <property type="component" value="Unassembled WGS sequence"/>
</dbReference>
<feature type="region of interest" description="Disordered" evidence="6">
    <location>
        <begin position="468"/>
        <end position="540"/>
    </location>
</feature>
<dbReference type="PANTHER" id="PTHR31735:SF1">
    <property type="entry name" value="VACUOLAR MEMBRANE PROTEIN YPL162C"/>
    <property type="match status" value="1"/>
</dbReference>
<dbReference type="Gene3D" id="3.10.50.40">
    <property type="match status" value="1"/>
</dbReference>
<dbReference type="EC" id="5.2.1.8" evidence="2 5"/>
<evidence type="ECO:0000256" key="1">
    <source>
        <dbReference type="ARBA" id="ARBA00000971"/>
    </source>
</evidence>
<dbReference type="GO" id="GO:0003755">
    <property type="term" value="F:peptidyl-prolyl cis-trans isomerase activity"/>
    <property type="evidence" value="ECO:0007669"/>
    <property type="project" value="UniProtKB-KW"/>
</dbReference>
<proteinExistence type="predicted"/>
<reference evidence="10" key="1">
    <citation type="journal article" date="2020" name="Stud. Mycol.">
        <title>101 Dothideomycetes genomes: a test case for predicting lifestyles and emergence of pathogens.</title>
        <authorList>
            <person name="Haridas S."/>
            <person name="Albert R."/>
            <person name="Binder M."/>
            <person name="Bloem J."/>
            <person name="Labutti K."/>
            <person name="Salamov A."/>
            <person name="Andreopoulos B."/>
            <person name="Baker S."/>
            <person name="Barry K."/>
            <person name="Bills G."/>
            <person name="Bluhm B."/>
            <person name="Cannon C."/>
            <person name="Castanera R."/>
            <person name="Culley D."/>
            <person name="Daum C."/>
            <person name="Ezra D."/>
            <person name="Gonzalez J."/>
            <person name="Henrissat B."/>
            <person name="Kuo A."/>
            <person name="Liang C."/>
            <person name="Lipzen A."/>
            <person name="Lutzoni F."/>
            <person name="Magnuson J."/>
            <person name="Mondo S."/>
            <person name="Nolan M."/>
            <person name="Ohm R."/>
            <person name="Pangilinan J."/>
            <person name="Park H.-J."/>
            <person name="Ramirez L."/>
            <person name="Alfaro M."/>
            <person name="Sun H."/>
            <person name="Tritt A."/>
            <person name="Yoshinaga Y."/>
            <person name="Zwiers L.-H."/>
            <person name="Turgeon B."/>
            <person name="Goodwin S."/>
            <person name="Spatafora J."/>
            <person name="Crous P."/>
            <person name="Grigoriev I."/>
        </authorList>
    </citation>
    <scope>NUCLEOTIDE SEQUENCE</scope>
    <source>
        <strain evidence="10">Tuck. ex Michener</strain>
    </source>
</reference>
<accession>A0A6A6HNR0</accession>
<name>A0A6A6HNR0_VIRVR</name>
<keyword evidence="7" id="KW-0472">Membrane</keyword>
<feature type="domain" description="PPIase FKBP-type" evidence="9">
    <location>
        <begin position="70"/>
        <end position="159"/>
    </location>
</feature>
<feature type="chain" id="PRO_5025667855" description="peptidylprolyl isomerase" evidence="8">
    <location>
        <begin position="21"/>
        <end position="540"/>
    </location>
</feature>
<dbReference type="PANTHER" id="PTHR31735">
    <property type="entry name" value="VACUOLAR MEMBRANE PROTEIN YPL162C"/>
    <property type="match status" value="1"/>
</dbReference>
<evidence type="ECO:0000256" key="7">
    <source>
        <dbReference type="SAM" id="Phobius"/>
    </source>
</evidence>